<dbReference type="eggNOG" id="KOG3000">
    <property type="taxonomic scope" value="Eukaryota"/>
</dbReference>
<dbReference type="VEuPathDB" id="CryptoDB:GNI_177310"/>
<gene>
    <name evidence="10" type="ORF">GNI_177310</name>
</gene>
<keyword evidence="3" id="KW-0963">Cytoplasm</keyword>
<dbReference type="RefSeq" id="XP_011133435.1">
    <property type="nucleotide sequence ID" value="XM_011135133.1"/>
</dbReference>
<keyword evidence="5" id="KW-0493">Microtubule</keyword>
<keyword evidence="4" id="KW-0132">Cell division</keyword>
<protein>
    <recommendedName>
        <fullName evidence="9">Calponin-homology (CH) domain-containing protein</fullName>
    </recommendedName>
</protein>
<dbReference type="EMBL" id="AFNH02001334">
    <property type="protein sequence ID" value="EZG43306.1"/>
    <property type="molecule type" value="Genomic_DNA"/>
</dbReference>
<proteinExistence type="inferred from homology"/>
<evidence type="ECO:0000256" key="4">
    <source>
        <dbReference type="ARBA" id="ARBA00022618"/>
    </source>
</evidence>
<dbReference type="Proteomes" id="UP000019763">
    <property type="component" value="Unassembled WGS sequence"/>
</dbReference>
<evidence type="ECO:0000256" key="1">
    <source>
        <dbReference type="ARBA" id="ARBA00004245"/>
    </source>
</evidence>
<comment type="similarity">
    <text evidence="2">Belongs to the MAPRE family.</text>
</comment>
<keyword evidence="8" id="KW-0131">Cell cycle</keyword>
<keyword evidence="11" id="KW-1185">Reference proteome</keyword>
<sequence length="271" mass="30972">MVETKVEPKVNQSRRELLEWLQQDFKCGICRIEECGNGSIYLQILDRLYPGTVPMHKINWSATAEYEVIKHYKILQDVLKGIGLSRGFDIDGLARGKYQDNLEFLQWLRAVYDKKLPKSPPEYDPEARRKLSSHPLPAWIKQKNKSSAASTVASRKLVKKEPSALPPVDPVFPHHHLTSHLPPHVNTQQYALYESKPAYSRQRLFKHLFCPNTLPMQILGKVPSNIPTHLPPLWNASWAPFALDKLKAISAVCQATDDSQFVDKAILEYIL</sequence>
<dbReference type="PANTHER" id="PTHR10623">
    <property type="entry name" value="MICROTUBULE-ASSOCIATED PROTEIN RP/EB FAMILY MEMBER"/>
    <property type="match status" value="1"/>
</dbReference>
<evidence type="ECO:0000256" key="8">
    <source>
        <dbReference type="ARBA" id="ARBA00023306"/>
    </source>
</evidence>
<evidence type="ECO:0000256" key="5">
    <source>
        <dbReference type="ARBA" id="ARBA00022701"/>
    </source>
</evidence>
<evidence type="ECO:0000259" key="9">
    <source>
        <dbReference type="PROSITE" id="PS50021"/>
    </source>
</evidence>
<dbReference type="SUPFAM" id="SSF47576">
    <property type="entry name" value="Calponin-homology domain, CH-domain"/>
    <property type="match status" value="1"/>
</dbReference>
<comment type="subcellular location">
    <subcellularLocation>
        <location evidence="1">Cytoplasm</location>
        <location evidence="1">Cytoskeleton</location>
    </subcellularLocation>
</comment>
<evidence type="ECO:0000313" key="10">
    <source>
        <dbReference type="EMBL" id="EZG43306.1"/>
    </source>
</evidence>
<comment type="caution">
    <text evidence="10">The sequence shown here is derived from an EMBL/GenBank/DDBJ whole genome shotgun (WGS) entry which is preliminary data.</text>
</comment>
<dbReference type="InterPro" id="IPR027328">
    <property type="entry name" value="MAPRE"/>
</dbReference>
<dbReference type="InterPro" id="IPR036872">
    <property type="entry name" value="CH_dom_sf"/>
</dbReference>
<evidence type="ECO:0000256" key="3">
    <source>
        <dbReference type="ARBA" id="ARBA00022490"/>
    </source>
</evidence>
<organism evidence="10 11">
    <name type="scientific">Gregarina niphandrodes</name>
    <name type="common">Septate eugregarine</name>
    <dbReference type="NCBI Taxonomy" id="110365"/>
    <lineage>
        <taxon>Eukaryota</taxon>
        <taxon>Sar</taxon>
        <taxon>Alveolata</taxon>
        <taxon>Apicomplexa</taxon>
        <taxon>Conoidasida</taxon>
        <taxon>Gregarinasina</taxon>
        <taxon>Eugregarinorida</taxon>
        <taxon>Gregarinidae</taxon>
        <taxon>Gregarina</taxon>
    </lineage>
</organism>
<keyword evidence="6" id="KW-0498">Mitosis</keyword>
<dbReference type="GeneID" id="22916006"/>
<dbReference type="Gene3D" id="1.10.418.10">
    <property type="entry name" value="Calponin-like domain"/>
    <property type="match status" value="1"/>
</dbReference>
<feature type="domain" description="Calponin-homology (CH)" evidence="9">
    <location>
        <begin position="11"/>
        <end position="113"/>
    </location>
</feature>
<keyword evidence="7" id="KW-0206">Cytoskeleton</keyword>
<reference evidence="10" key="1">
    <citation type="submission" date="2013-12" db="EMBL/GenBank/DDBJ databases">
        <authorList>
            <person name="Omoto C.K."/>
            <person name="Sibley D."/>
            <person name="Venepally P."/>
            <person name="Hadjithomas M."/>
            <person name="Karamycheva S."/>
            <person name="Brunk B."/>
            <person name="Roos D."/>
            <person name="Caler E."/>
            <person name="Lorenzi H."/>
        </authorList>
    </citation>
    <scope>NUCLEOTIDE SEQUENCE</scope>
</reference>
<evidence type="ECO:0000256" key="2">
    <source>
        <dbReference type="ARBA" id="ARBA00010729"/>
    </source>
</evidence>
<dbReference type="FunFam" id="1.10.418.10:FF:000028">
    <property type="entry name" value="RP/EB family microtubule-associated protein"/>
    <property type="match status" value="1"/>
</dbReference>
<dbReference type="InterPro" id="IPR001715">
    <property type="entry name" value="CH_dom"/>
</dbReference>
<dbReference type="AlphaFoldDB" id="A0A023AX46"/>
<name>A0A023AX46_GRENI</name>
<dbReference type="PROSITE" id="PS50021">
    <property type="entry name" value="CH"/>
    <property type="match status" value="1"/>
</dbReference>
<accession>A0A023AX46</accession>
<dbReference type="GO" id="GO:0005874">
    <property type="term" value="C:microtubule"/>
    <property type="evidence" value="ECO:0007669"/>
    <property type="project" value="UniProtKB-KW"/>
</dbReference>
<evidence type="ECO:0000313" key="11">
    <source>
        <dbReference type="Proteomes" id="UP000019763"/>
    </source>
</evidence>
<evidence type="ECO:0000256" key="6">
    <source>
        <dbReference type="ARBA" id="ARBA00022776"/>
    </source>
</evidence>
<dbReference type="OrthoDB" id="2119228at2759"/>
<dbReference type="GO" id="GO:0051301">
    <property type="term" value="P:cell division"/>
    <property type="evidence" value="ECO:0007669"/>
    <property type="project" value="UniProtKB-KW"/>
</dbReference>
<evidence type="ECO:0000256" key="7">
    <source>
        <dbReference type="ARBA" id="ARBA00023212"/>
    </source>
</evidence>
<dbReference type="GO" id="GO:0008017">
    <property type="term" value="F:microtubule binding"/>
    <property type="evidence" value="ECO:0007669"/>
    <property type="project" value="InterPro"/>
</dbReference>